<keyword evidence="3" id="KW-0645">Protease</keyword>
<dbReference type="EMBL" id="AP023322">
    <property type="protein sequence ID" value="BCI64396.1"/>
    <property type="molecule type" value="Genomic_DNA"/>
</dbReference>
<organism evidence="19 20">
    <name type="scientific">Coprobacter secundus subsp. similis</name>
    <dbReference type="NCBI Taxonomy" id="2751153"/>
    <lineage>
        <taxon>Bacteria</taxon>
        <taxon>Pseudomonadati</taxon>
        <taxon>Bacteroidota</taxon>
        <taxon>Bacteroidia</taxon>
        <taxon>Bacteroidales</taxon>
        <taxon>Barnesiellaceae</taxon>
        <taxon>Coprobacter</taxon>
    </lineage>
</organism>
<dbReference type="Pfam" id="PF07687">
    <property type="entry name" value="M20_dimer"/>
    <property type="match status" value="1"/>
</dbReference>
<evidence type="ECO:0000256" key="14">
    <source>
        <dbReference type="ARBA" id="ARBA00075285"/>
    </source>
</evidence>
<evidence type="ECO:0000256" key="10">
    <source>
        <dbReference type="ARBA" id="ARBA00038976"/>
    </source>
</evidence>
<comment type="cofactor">
    <cofactor evidence="2">
        <name>Zn(2+)</name>
        <dbReference type="ChEBI" id="CHEBI:29105"/>
    </cofactor>
</comment>
<dbReference type="InterPro" id="IPR002933">
    <property type="entry name" value="Peptidase_M20"/>
</dbReference>
<evidence type="ECO:0000313" key="19">
    <source>
        <dbReference type="EMBL" id="BCI64396.1"/>
    </source>
</evidence>
<dbReference type="Proteomes" id="UP000594042">
    <property type="component" value="Chromosome"/>
</dbReference>
<evidence type="ECO:0000259" key="18">
    <source>
        <dbReference type="Pfam" id="PF07687"/>
    </source>
</evidence>
<dbReference type="CDD" id="cd03890">
    <property type="entry name" value="M20_pepD"/>
    <property type="match status" value="1"/>
</dbReference>
<dbReference type="Gene3D" id="3.40.630.10">
    <property type="entry name" value="Zn peptidases"/>
    <property type="match status" value="2"/>
</dbReference>
<name>A0A7G1HXM0_9BACT</name>
<evidence type="ECO:0000256" key="3">
    <source>
        <dbReference type="ARBA" id="ARBA00022670"/>
    </source>
</evidence>
<dbReference type="RefSeq" id="WP_200755036.1">
    <property type="nucleotide sequence ID" value="NZ_AP023322.1"/>
</dbReference>
<comment type="similarity">
    <text evidence="12">Belongs to the peptidase M20C family.</text>
</comment>
<dbReference type="FunFam" id="3.40.630.10:FF:000015">
    <property type="entry name" value="Aminoacyl-histidine dipeptidase PepD"/>
    <property type="match status" value="1"/>
</dbReference>
<evidence type="ECO:0000256" key="7">
    <source>
        <dbReference type="ARBA" id="ARBA00023049"/>
    </source>
</evidence>
<accession>A0A7G1HXM0</accession>
<dbReference type="PANTHER" id="PTHR43501">
    <property type="entry name" value="CYTOSOL NON-SPECIFIC DIPEPTIDASE"/>
    <property type="match status" value="1"/>
</dbReference>
<evidence type="ECO:0000256" key="1">
    <source>
        <dbReference type="ARBA" id="ARBA00001941"/>
    </source>
</evidence>
<dbReference type="InterPro" id="IPR001160">
    <property type="entry name" value="Peptidase_M20C"/>
</dbReference>
<keyword evidence="20" id="KW-1185">Reference proteome</keyword>
<dbReference type="NCBIfam" id="TIGR01893">
    <property type="entry name" value="aa-his-dipept"/>
    <property type="match status" value="1"/>
</dbReference>
<comment type="catalytic activity">
    <reaction evidence="9">
        <text>Hydrolysis of dipeptides, preferentially hydrophobic dipeptides including prolyl amino acids.</text>
        <dbReference type="EC" id="3.4.13.18"/>
    </reaction>
</comment>
<reference evidence="20" key="1">
    <citation type="submission" date="2020-07" db="EMBL/GenBank/DDBJ databases">
        <title>Complete genome sequencing of Coprobacter sp. strain 2CBH44.</title>
        <authorList>
            <person name="Sakamoto M."/>
            <person name="Murakami T."/>
            <person name="Mori H."/>
        </authorList>
    </citation>
    <scope>NUCLEOTIDE SEQUENCE [LARGE SCALE GENOMIC DNA]</scope>
    <source>
        <strain evidence="20">2CBH44</strain>
    </source>
</reference>
<evidence type="ECO:0000256" key="16">
    <source>
        <dbReference type="ARBA" id="ARBA00077688"/>
    </source>
</evidence>
<evidence type="ECO:0000256" key="5">
    <source>
        <dbReference type="ARBA" id="ARBA00022801"/>
    </source>
</evidence>
<keyword evidence="4" id="KW-0479">Metal-binding</keyword>
<evidence type="ECO:0000313" key="20">
    <source>
        <dbReference type="Proteomes" id="UP000594042"/>
    </source>
</evidence>
<dbReference type="EC" id="3.4.13.18" evidence="10"/>
<dbReference type="Pfam" id="PF01546">
    <property type="entry name" value="Peptidase_M20"/>
    <property type="match status" value="1"/>
</dbReference>
<dbReference type="InterPro" id="IPR011650">
    <property type="entry name" value="Peptidase_M20_dimer"/>
</dbReference>
<dbReference type="GO" id="GO:0046872">
    <property type="term" value="F:metal ion binding"/>
    <property type="evidence" value="ECO:0007669"/>
    <property type="project" value="UniProtKB-KW"/>
</dbReference>
<dbReference type="KEGG" id="copr:Cop2CBH44_27490"/>
<evidence type="ECO:0000256" key="11">
    <source>
        <dbReference type="ARBA" id="ARBA00044252"/>
    </source>
</evidence>
<dbReference type="SUPFAM" id="SSF53187">
    <property type="entry name" value="Zn-dependent exopeptidases"/>
    <property type="match status" value="1"/>
</dbReference>
<evidence type="ECO:0000256" key="6">
    <source>
        <dbReference type="ARBA" id="ARBA00022833"/>
    </source>
</evidence>
<dbReference type="GO" id="GO:0005829">
    <property type="term" value="C:cytosol"/>
    <property type="evidence" value="ECO:0007669"/>
    <property type="project" value="TreeGrafter"/>
</dbReference>
<dbReference type="FunFam" id="3.40.630.10:FF:000018">
    <property type="entry name" value="Aminoacyl-histidine dipeptidase PepD"/>
    <property type="match status" value="1"/>
</dbReference>
<dbReference type="GO" id="GO:0070573">
    <property type="term" value="F:metallodipeptidase activity"/>
    <property type="evidence" value="ECO:0007669"/>
    <property type="project" value="TreeGrafter"/>
</dbReference>
<dbReference type="PIRSF" id="PIRSF016599">
    <property type="entry name" value="Xaa-His_dipept"/>
    <property type="match status" value="1"/>
</dbReference>
<keyword evidence="7" id="KW-0482">Metalloprotease</keyword>
<evidence type="ECO:0000256" key="4">
    <source>
        <dbReference type="ARBA" id="ARBA00022723"/>
    </source>
</evidence>
<evidence type="ECO:0000256" key="8">
    <source>
        <dbReference type="ARBA" id="ARBA00023285"/>
    </source>
</evidence>
<gene>
    <name evidence="19" type="ORF">Cop2CBH44_27490</name>
</gene>
<keyword evidence="5" id="KW-0378">Hydrolase</keyword>
<evidence type="ECO:0000256" key="12">
    <source>
        <dbReference type="ARBA" id="ARBA00061423"/>
    </source>
</evidence>
<keyword evidence="8" id="KW-0170">Cobalt</keyword>
<evidence type="ECO:0000256" key="15">
    <source>
        <dbReference type="ARBA" id="ARBA00076004"/>
    </source>
</evidence>
<proteinExistence type="inferred from homology"/>
<dbReference type="PRINTS" id="PR00934">
    <property type="entry name" value="XHISDIPTASE"/>
</dbReference>
<feature type="domain" description="Peptidase M20 dimerisation" evidence="18">
    <location>
        <begin position="212"/>
        <end position="293"/>
    </location>
</feature>
<dbReference type="GO" id="GO:0006508">
    <property type="term" value="P:proteolysis"/>
    <property type="evidence" value="ECO:0007669"/>
    <property type="project" value="UniProtKB-KW"/>
</dbReference>
<evidence type="ECO:0000256" key="17">
    <source>
        <dbReference type="ARBA" id="ARBA00078074"/>
    </source>
</evidence>
<dbReference type="PANTHER" id="PTHR43501:SF1">
    <property type="entry name" value="CYTOSOL NON-SPECIFIC DIPEPTIDASE"/>
    <property type="match status" value="1"/>
</dbReference>
<keyword evidence="6" id="KW-0862">Zinc</keyword>
<evidence type="ECO:0000256" key="13">
    <source>
        <dbReference type="ARBA" id="ARBA00071271"/>
    </source>
</evidence>
<dbReference type="AlphaFoldDB" id="A0A7G1HXM0"/>
<protein>
    <recommendedName>
        <fullName evidence="13">Cytosol non-specific dipeptidase</fullName>
        <ecNumber evidence="10">3.4.13.18</ecNumber>
    </recommendedName>
    <alternativeName>
        <fullName evidence="16">Aminoacyl-histidine dipeptidase</fullName>
    </alternativeName>
    <alternativeName>
        <fullName evidence="15">Beta-alanyl-histidine dipeptidase</fullName>
    </alternativeName>
    <alternativeName>
        <fullName evidence="14">Carnosinase</fullName>
    </alternativeName>
    <alternativeName>
        <fullName evidence="11">Peptidase D</fullName>
    </alternativeName>
    <alternativeName>
        <fullName evidence="17">Xaa-His dipeptidase</fullName>
    </alternativeName>
</protein>
<sequence length="488" mass="53933">MNKEIASLEPQILWQHFSTICEIPRPSGHLEKITRYIMEYGKSLGLETLKDDAGNVLIRKPATSGMESRRPVILQAHLDMVPQKNALVEHDFETDPIDAYVDGEWVMARDTTLGADNGIGISSILAILGSQTLKHGPIEALFTYDEETGMYGAVGLKPDLLQGDILLNTDSEEEGDIYMSCAGGVDLDISFRFKEIPYIASEEELAMKLRLTGLKGGHSGVDIHLGRANANKLMFRFLKYAVQEYKARLAWVSGGNMRNAIPREAVAIVIIPAEWKDDFVNEVADYEFLYKHEYATIEDAISFTAEEVETPKALIPEEIQDDLINSIVACQNGVERMIPGVPDVVETSSSLGIVSAEEELIEVKILVRSTSESRKKALASSLESTFLLAGAKVEESGGYPGWEPNLDSPILKTAIDVHTKVLGIKPEVKIMHAGLECGIIGATYPNLDMISFGPTIHHPHSPDEKVNIASVERYWRFLTNLLENIPVR</sequence>
<evidence type="ECO:0000256" key="2">
    <source>
        <dbReference type="ARBA" id="ARBA00001947"/>
    </source>
</evidence>
<comment type="cofactor">
    <cofactor evidence="1">
        <name>Co(2+)</name>
        <dbReference type="ChEBI" id="CHEBI:48828"/>
    </cofactor>
</comment>
<evidence type="ECO:0000256" key="9">
    <source>
        <dbReference type="ARBA" id="ARBA00036421"/>
    </source>
</evidence>